<dbReference type="InterPro" id="IPR013113">
    <property type="entry name" value="SIP_FAD-bd"/>
</dbReference>
<dbReference type="GO" id="GO:0016491">
    <property type="term" value="F:oxidoreductase activity"/>
    <property type="evidence" value="ECO:0007669"/>
    <property type="project" value="InterPro"/>
</dbReference>
<name>A0A7W4TP02_KINRA</name>
<organism evidence="2 3">
    <name type="scientific">Kineococcus radiotolerans</name>
    <dbReference type="NCBI Taxonomy" id="131568"/>
    <lineage>
        <taxon>Bacteria</taxon>
        <taxon>Bacillati</taxon>
        <taxon>Actinomycetota</taxon>
        <taxon>Actinomycetes</taxon>
        <taxon>Kineosporiales</taxon>
        <taxon>Kineosporiaceae</taxon>
        <taxon>Kineococcus</taxon>
    </lineage>
</organism>
<dbReference type="InterPro" id="IPR017938">
    <property type="entry name" value="Riboflavin_synthase-like_b-brl"/>
</dbReference>
<gene>
    <name evidence="2" type="ORF">FHR75_003281</name>
</gene>
<comment type="caution">
    <text evidence="2">The sequence shown here is derived from an EMBL/GenBank/DDBJ whole genome shotgun (WGS) entry which is preliminary data.</text>
</comment>
<dbReference type="AlphaFoldDB" id="A0A7W4TP02"/>
<evidence type="ECO:0000313" key="3">
    <source>
        <dbReference type="Proteomes" id="UP000533269"/>
    </source>
</evidence>
<proteinExistence type="predicted"/>
<dbReference type="Gene3D" id="3.40.50.80">
    <property type="entry name" value="Nucleotide-binding domain of ferredoxin-NADP reductase (FNR) module"/>
    <property type="match status" value="1"/>
</dbReference>
<dbReference type="OMA" id="VTYPEPF"/>
<dbReference type="InterPro" id="IPR039374">
    <property type="entry name" value="SIP_fam"/>
</dbReference>
<reference evidence="2 3" key="1">
    <citation type="submission" date="2020-08" db="EMBL/GenBank/DDBJ databases">
        <title>The Agave Microbiome: Exploring the role of microbial communities in plant adaptations to desert environments.</title>
        <authorList>
            <person name="Partida-Martinez L.P."/>
        </authorList>
    </citation>
    <scope>NUCLEOTIDE SEQUENCE [LARGE SCALE GENOMIC DNA]</scope>
    <source>
        <strain evidence="2 3">AS2.23</strain>
    </source>
</reference>
<dbReference type="InterPro" id="IPR007037">
    <property type="entry name" value="SIP_rossman_dom"/>
</dbReference>
<dbReference type="Proteomes" id="UP000533269">
    <property type="component" value="Unassembled WGS sequence"/>
</dbReference>
<sequence>MRNPFKRERPGGRRQRLAVVQRTERLSPGMVRVVLGGEDLSDFAVEQADSYVKLVFPVEGVAYDEPFDVARIREERPRAEWPVQRTYTVRSVADGEVTIDFVVHGDEGVAGPWAARARPGDEVRLLGPGGAYSPDPGAAWHLLVGDASALPAIAASLEHVPAGAVAVAVVEVSGPAEELPLTCPGELRLHWVHRAGPDPEALVAFLRSLDLPAGAPQAFLHGEADTVRAVRRWARADLGVSREQLSASGYWRRGRTEEGWRSEKGEWVAAAESDDVTAGV</sequence>
<dbReference type="PANTHER" id="PTHR30157:SF0">
    <property type="entry name" value="NADPH-DEPENDENT FERRIC-CHELATE REDUCTASE"/>
    <property type="match status" value="1"/>
</dbReference>
<reference evidence="2 3" key="2">
    <citation type="submission" date="2020-08" db="EMBL/GenBank/DDBJ databases">
        <authorList>
            <person name="Partida-Martinez L."/>
            <person name="Huntemann M."/>
            <person name="Clum A."/>
            <person name="Wang J."/>
            <person name="Palaniappan K."/>
            <person name="Ritter S."/>
            <person name="Chen I.-M."/>
            <person name="Stamatis D."/>
            <person name="Reddy T."/>
            <person name="O'Malley R."/>
            <person name="Daum C."/>
            <person name="Shapiro N."/>
            <person name="Ivanova N."/>
            <person name="Kyrpides N."/>
            <person name="Woyke T."/>
        </authorList>
    </citation>
    <scope>NUCLEOTIDE SEQUENCE [LARGE SCALE GENOMIC DNA]</scope>
    <source>
        <strain evidence="2 3">AS2.23</strain>
    </source>
</reference>
<protein>
    <submittedName>
        <fullName evidence="2">NADPH-dependent ferric siderophore reductase</fullName>
    </submittedName>
</protein>
<dbReference type="Pfam" id="PF08021">
    <property type="entry name" value="FAD_binding_9"/>
    <property type="match status" value="1"/>
</dbReference>
<dbReference type="CDD" id="cd06193">
    <property type="entry name" value="siderophore_interacting"/>
    <property type="match status" value="1"/>
</dbReference>
<dbReference type="InterPro" id="IPR017927">
    <property type="entry name" value="FAD-bd_FR_type"/>
</dbReference>
<dbReference type="RefSeq" id="WP_012086143.1">
    <property type="nucleotide sequence ID" value="NZ_JACHVY010000003.1"/>
</dbReference>
<dbReference type="PROSITE" id="PS51384">
    <property type="entry name" value="FAD_FR"/>
    <property type="match status" value="1"/>
</dbReference>
<accession>A0A7W4TP02</accession>
<dbReference type="PANTHER" id="PTHR30157">
    <property type="entry name" value="FERRIC REDUCTASE, NADPH-DEPENDENT"/>
    <property type="match status" value="1"/>
</dbReference>
<dbReference type="EMBL" id="JACHVY010000003">
    <property type="protein sequence ID" value="MBB2902450.1"/>
    <property type="molecule type" value="Genomic_DNA"/>
</dbReference>
<evidence type="ECO:0000259" key="1">
    <source>
        <dbReference type="PROSITE" id="PS51384"/>
    </source>
</evidence>
<evidence type="ECO:0000313" key="2">
    <source>
        <dbReference type="EMBL" id="MBB2902450.1"/>
    </source>
</evidence>
<dbReference type="FunFam" id="2.40.30.10:FF:000131">
    <property type="entry name" value="NADPH-dependent ferric siderophore reductase"/>
    <property type="match status" value="1"/>
</dbReference>
<dbReference type="InterPro" id="IPR039261">
    <property type="entry name" value="FNR_nucleotide-bd"/>
</dbReference>
<dbReference type="Pfam" id="PF04954">
    <property type="entry name" value="SIP"/>
    <property type="match status" value="1"/>
</dbReference>
<dbReference type="SUPFAM" id="SSF63380">
    <property type="entry name" value="Riboflavin synthase domain-like"/>
    <property type="match status" value="1"/>
</dbReference>
<feature type="domain" description="FAD-binding FR-type" evidence="1">
    <location>
        <begin position="13"/>
        <end position="135"/>
    </location>
</feature>
<dbReference type="Gene3D" id="2.40.30.10">
    <property type="entry name" value="Translation factors"/>
    <property type="match status" value="1"/>
</dbReference>